<comment type="caution">
    <text evidence="1">The sequence shown here is derived from an EMBL/GenBank/DDBJ whole genome shotgun (WGS) entry which is preliminary data.</text>
</comment>
<sequence>RCFFMRPSFNGPDSNPFWRKFAVAGQNEKPPSVILDSTSTRIDVGTISQNTTQHIITTTEDRLKLRLREYEDRIKGKSDLLAPLGVALSLVATCTTATFTSVLGLSSVVVEAAFKLSMVGAIVWTAAACWKSLRAGDTSIDYLISEIRKPKQADETHTE</sequence>
<dbReference type="RefSeq" id="WP_353574176.1">
    <property type="nucleotide sequence ID" value="NZ_JBETME010000001.1"/>
</dbReference>
<dbReference type="EMBL" id="JBETME010000001">
    <property type="protein sequence ID" value="MES4988697.1"/>
    <property type="molecule type" value="Genomic_DNA"/>
</dbReference>
<feature type="non-terminal residue" evidence="1">
    <location>
        <position position="1"/>
    </location>
</feature>
<evidence type="ECO:0008006" key="3">
    <source>
        <dbReference type="Google" id="ProtNLM"/>
    </source>
</evidence>
<evidence type="ECO:0000313" key="2">
    <source>
        <dbReference type="Proteomes" id="UP001438189"/>
    </source>
</evidence>
<gene>
    <name evidence="1" type="ORF">ABVB70_00005</name>
</gene>
<name>A0ABD5LFF8_AGRRD</name>
<organism evidence="1 2">
    <name type="scientific">Agrobacterium radiobacter</name>
    <dbReference type="NCBI Taxonomy" id="362"/>
    <lineage>
        <taxon>Bacteria</taxon>
        <taxon>Pseudomonadati</taxon>
        <taxon>Pseudomonadota</taxon>
        <taxon>Alphaproteobacteria</taxon>
        <taxon>Hyphomicrobiales</taxon>
        <taxon>Rhizobiaceae</taxon>
        <taxon>Rhizobium/Agrobacterium group</taxon>
        <taxon>Agrobacterium</taxon>
        <taxon>Agrobacterium tumefaciens complex</taxon>
    </lineage>
</organism>
<dbReference type="AlphaFoldDB" id="A0ABD5LFF8"/>
<protein>
    <recommendedName>
        <fullName evidence="3">Transmembrane protein</fullName>
    </recommendedName>
</protein>
<dbReference type="Proteomes" id="UP001438189">
    <property type="component" value="Unassembled WGS sequence"/>
</dbReference>
<reference evidence="1 2" key="1">
    <citation type="submission" date="2024-06" db="EMBL/GenBank/DDBJ databases">
        <title>Genome sequencing of Agrobacterium spp. from tobacco in Serbia.</title>
        <authorList>
            <person name="Ilicic R.J."/>
            <person name="Studholme D.J."/>
            <person name="Jelusic A."/>
            <person name="Barac G."/>
            <person name="Bagi F."/>
            <person name="Popovic Milovanovic T."/>
        </authorList>
    </citation>
    <scope>NUCLEOTIDE SEQUENCE [LARGE SCALE GENOMIC DNA]</scope>
    <source>
        <strain evidence="1 2">DA1</strain>
    </source>
</reference>
<evidence type="ECO:0000313" key="1">
    <source>
        <dbReference type="EMBL" id="MES4988697.1"/>
    </source>
</evidence>
<accession>A0ABD5LFF8</accession>
<proteinExistence type="predicted"/>